<feature type="transmembrane region" description="Helical" evidence="1">
    <location>
        <begin position="262"/>
        <end position="284"/>
    </location>
</feature>
<organism evidence="2">
    <name type="scientific">Bellilinea caldifistulae</name>
    <dbReference type="NCBI Taxonomy" id="360411"/>
    <lineage>
        <taxon>Bacteria</taxon>
        <taxon>Bacillati</taxon>
        <taxon>Chloroflexota</taxon>
        <taxon>Anaerolineae</taxon>
        <taxon>Anaerolineales</taxon>
        <taxon>Anaerolineaceae</taxon>
        <taxon>Bellilinea</taxon>
    </lineage>
</organism>
<keyword evidence="1" id="KW-1133">Transmembrane helix</keyword>
<evidence type="ECO:0000313" key="2">
    <source>
        <dbReference type="EMBL" id="HGS86053.1"/>
    </source>
</evidence>
<proteinExistence type="predicted"/>
<keyword evidence="1" id="KW-0472">Membrane</keyword>
<feature type="transmembrane region" description="Helical" evidence="1">
    <location>
        <begin position="198"/>
        <end position="216"/>
    </location>
</feature>
<feature type="transmembrane region" description="Helical" evidence="1">
    <location>
        <begin position="6"/>
        <end position="28"/>
    </location>
</feature>
<keyword evidence="1" id="KW-0812">Transmembrane</keyword>
<feature type="transmembrane region" description="Helical" evidence="1">
    <location>
        <begin position="159"/>
        <end position="183"/>
    </location>
</feature>
<protein>
    <submittedName>
        <fullName evidence="2">Uncharacterized protein</fullName>
    </submittedName>
</protein>
<feature type="transmembrane region" description="Helical" evidence="1">
    <location>
        <begin position="228"/>
        <end position="250"/>
    </location>
</feature>
<evidence type="ECO:0000256" key="1">
    <source>
        <dbReference type="SAM" id="Phobius"/>
    </source>
</evidence>
<gene>
    <name evidence="2" type="ORF">ENT17_00360</name>
</gene>
<feature type="transmembrane region" description="Helical" evidence="1">
    <location>
        <begin position="95"/>
        <end position="115"/>
    </location>
</feature>
<comment type="caution">
    <text evidence="2">The sequence shown here is derived from an EMBL/GenBank/DDBJ whole genome shotgun (WGS) entry which is preliminary data.</text>
</comment>
<sequence>MKTVSFSIWASYLIAILAIIYSAAGLFISNKSQPERVITPQGEEVTLYARGLYRNDSQFKGGILRGTDAVTLFVAVPSLWMAARKSRRGDVTSKLVLLGIQAFFVYNSASLALGAYWNEMLLVYILCFSLSLYSFIMLFQSIEMPTLVEKIRPTMPYRWIAGFCAFSGLSLLIWVLDIITALIQGKPPAHLDHYHTEITYVLDLAILFPAVYLAAFQLWKRNPQGIRLGALLLIFLVFTGLVVAGQSLVQAMDGIIHTPQEYAAYVIPFILLSLIALGLAFALFRNISQS</sequence>
<dbReference type="AlphaFoldDB" id="A0A7C4Q255"/>
<feature type="transmembrane region" description="Helical" evidence="1">
    <location>
        <begin position="121"/>
        <end position="139"/>
    </location>
</feature>
<reference evidence="2" key="1">
    <citation type="journal article" date="2020" name="mSystems">
        <title>Genome- and Community-Level Interaction Insights into Carbon Utilization and Element Cycling Functions of Hydrothermarchaeota in Hydrothermal Sediment.</title>
        <authorList>
            <person name="Zhou Z."/>
            <person name="Liu Y."/>
            <person name="Xu W."/>
            <person name="Pan J."/>
            <person name="Luo Z.H."/>
            <person name="Li M."/>
        </authorList>
    </citation>
    <scope>NUCLEOTIDE SEQUENCE [LARGE SCALE GENOMIC DNA]</scope>
    <source>
        <strain evidence="2">SpSt-556</strain>
    </source>
</reference>
<name>A0A7C4Q255_9CHLR</name>
<accession>A0A7C4Q255</accession>
<dbReference type="EMBL" id="DSXR01000006">
    <property type="protein sequence ID" value="HGS86053.1"/>
    <property type="molecule type" value="Genomic_DNA"/>
</dbReference>